<keyword evidence="2" id="KW-0255">Endonuclease</keyword>
<dbReference type="OrthoDB" id="9793162at2"/>
<protein>
    <submittedName>
        <fullName evidence="2">Endonuclease/exonuclease/phosphatase family protein</fullName>
    </submittedName>
</protein>
<evidence type="ECO:0000313" key="3">
    <source>
        <dbReference type="Proteomes" id="UP000033607"/>
    </source>
</evidence>
<dbReference type="PANTHER" id="PTHR12121:SF36">
    <property type="entry name" value="ENDONUCLEASE_EXONUCLEASE_PHOSPHATASE DOMAIN-CONTAINING PROTEIN"/>
    <property type="match status" value="1"/>
</dbReference>
<keyword evidence="2" id="KW-0540">Nuclease</keyword>
<dbReference type="RefSeq" id="WP_046277625.1">
    <property type="nucleotide sequence ID" value="NZ_LATL02000235.1"/>
</dbReference>
<evidence type="ECO:0000259" key="1">
    <source>
        <dbReference type="Pfam" id="PF03372"/>
    </source>
</evidence>
<dbReference type="EMBL" id="LATL02000235">
    <property type="protein sequence ID" value="KKD38951.1"/>
    <property type="molecule type" value="Genomic_DNA"/>
</dbReference>
<feature type="domain" description="Endonuclease/exonuclease/phosphatase" evidence="1">
    <location>
        <begin position="4"/>
        <end position="249"/>
    </location>
</feature>
<sequence length="258" mass="29737">MKIVTFNVRFDKPDPGNNAWVWRRPVIAQLLAQWDADLIGTQEGKAHQLLDLHRRLSNYQSVGVDRQGNGLSEYCAIFYDQQRWQCLQQGDFWLSETPKMVGSITSEWKNPVPRMVSWGIFSNNTHTKPIIIFNTHLDYQSQQARELSAKLIGDRLSQFNADQYLFIVTGDFNAEPESLARKTLLQPLTNGVKLYDALADVDLEEQMSYHEFTGKGFAAVDTIYYDSRLHLNQVSVDRTQIDHVWPSDHFPVIAQFNE</sequence>
<dbReference type="PANTHER" id="PTHR12121">
    <property type="entry name" value="CARBON CATABOLITE REPRESSOR PROTEIN 4"/>
    <property type="match status" value="1"/>
</dbReference>
<dbReference type="Gene3D" id="3.60.10.10">
    <property type="entry name" value="Endonuclease/exonuclease/phosphatase"/>
    <property type="match status" value="1"/>
</dbReference>
<reference evidence="2 3" key="1">
    <citation type="submission" date="2015-06" db="EMBL/GenBank/DDBJ databases">
        <title>Draft genome assembly of filamentous brackish cyanobacterium Limnoraphis robusta strain CS-951.</title>
        <authorList>
            <person name="Willis A."/>
            <person name="Parks M."/>
            <person name="Burford M.A."/>
        </authorList>
    </citation>
    <scope>NUCLEOTIDE SEQUENCE [LARGE SCALE GENOMIC DNA]</scope>
    <source>
        <strain evidence="2 3">CS-951</strain>
    </source>
</reference>
<dbReference type="Proteomes" id="UP000033607">
    <property type="component" value="Unassembled WGS sequence"/>
</dbReference>
<dbReference type="CDD" id="cd09083">
    <property type="entry name" value="EEP-1"/>
    <property type="match status" value="1"/>
</dbReference>
<keyword evidence="2" id="KW-0269">Exonuclease</keyword>
<name>A0A0F5YJ84_9CYAN</name>
<comment type="caution">
    <text evidence="2">The sequence shown here is derived from an EMBL/GenBank/DDBJ whole genome shotgun (WGS) entry which is preliminary data.</text>
</comment>
<organism evidence="2 3">
    <name type="scientific">Limnoraphis robusta CS-951</name>
    <dbReference type="NCBI Taxonomy" id="1637645"/>
    <lineage>
        <taxon>Bacteria</taxon>
        <taxon>Bacillati</taxon>
        <taxon>Cyanobacteriota</taxon>
        <taxon>Cyanophyceae</taxon>
        <taxon>Oscillatoriophycideae</taxon>
        <taxon>Oscillatoriales</taxon>
        <taxon>Sirenicapillariaceae</taxon>
        <taxon>Limnoraphis</taxon>
    </lineage>
</organism>
<dbReference type="InterPro" id="IPR050410">
    <property type="entry name" value="CCR4/nocturin_mRNA_transcr"/>
</dbReference>
<dbReference type="SUPFAM" id="SSF56219">
    <property type="entry name" value="DNase I-like"/>
    <property type="match status" value="1"/>
</dbReference>
<keyword evidence="2" id="KW-0378">Hydrolase</keyword>
<dbReference type="GO" id="GO:0004519">
    <property type="term" value="F:endonuclease activity"/>
    <property type="evidence" value="ECO:0007669"/>
    <property type="project" value="UniProtKB-KW"/>
</dbReference>
<gene>
    <name evidence="2" type="ORF">WN50_06110</name>
</gene>
<dbReference type="InterPro" id="IPR005135">
    <property type="entry name" value="Endo/exonuclease/phosphatase"/>
</dbReference>
<dbReference type="InterPro" id="IPR036691">
    <property type="entry name" value="Endo/exonu/phosph_ase_sf"/>
</dbReference>
<dbReference type="GO" id="GO:0000175">
    <property type="term" value="F:3'-5'-RNA exonuclease activity"/>
    <property type="evidence" value="ECO:0007669"/>
    <property type="project" value="TreeGrafter"/>
</dbReference>
<dbReference type="AlphaFoldDB" id="A0A0F5YJ84"/>
<proteinExistence type="predicted"/>
<dbReference type="Pfam" id="PF03372">
    <property type="entry name" value="Exo_endo_phos"/>
    <property type="match status" value="1"/>
</dbReference>
<evidence type="ECO:0000313" key="2">
    <source>
        <dbReference type="EMBL" id="KKD38951.1"/>
    </source>
</evidence>
<accession>A0A0F5YJ84</accession>